<evidence type="ECO:0000313" key="5">
    <source>
        <dbReference type="Proteomes" id="UP000601099"/>
    </source>
</evidence>
<feature type="transmembrane region" description="Helical" evidence="2">
    <location>
        <begin position="188"/>
        <end position="206"/>
    </location>
</feature>
<dbReference type="EMBL" id="JADWYK010000007">
    <property type="protein sequence ID" value="MBG8554415.1"/>
    <property type="molecule type" value="Genomic_DNA"/>
</dbReference>
<feature type="transmembrane region" description="Helical" evidence="2">
    <location>
        <begin position="304"/>
        <end position="328"/>
    </location>
</feature>
<keyword evidence="2" id="KW-0812">Transmembrane</keyword>
<reference evidence="4 5" key="1">
    <citation type="submission" date="2020-11" db="EMBL/GenBank/DDBJ databases">
        <title>Hymenobacter sp.</title>
        <authorList>
            <person name="Kim M.K."/>
        </authorList>
    </citation>
    <scope>NUCLEOTIDE SEQUENCE [LARGE SCALE GENOMIC DNA]</scope>
    <source>
        <strain evidence="4 5">BT594</strain>
    </source>
</reference>
<keyword evidence="2" id="KW-0472">Membrane</keyword>
<feature type="transmembrane region" description="Helical" evidence="2">
    <location>
        <begin position="234"/>
        <end position="255"/>
    </location>
</feature>
<feature type="transmembrane region" description="Helical" evidence="2">
    <location>
        <begin position="383"/>
        <end position="402"/>
    </location>
</feature>
<keyword evidence="2" id="KW-1133">Transmembrane helix</keyword>
<evidence type="ECO:0000259" key="3">
    <source>
        <dbReference type="Pfam" id="PF19830"/>
    </source>
</evidence>
<feature type="transmembrane region" description="Helical" evidence="2">
    <location>
        <begin position="414"/>
        <end position="431"/>
    </location>
</feature>
<feature type="transmembrane region" description="Helical" evidence="2">
    <location>
        <begin position="112"/>
        <end position="129"/>
    </location>
</feature>
<organism evidence="4 5">
    <name type="scientific">Hymenobacter guriensis</name>
    <dbReference type="NCBI Taxonomy" id="2793065"/>
    <lineage>
        <taxon>Bacteria</taxon>
        <taxon>Pseudomonadati</taxon>
        <taxon>Bacteroidota</taxon>
        <taxon>Cytophagia</taxon>
        <taxon>Cytophagales</taxon>
        <taxon>Hymenobacteraceae</taxon>
        <taxon>Hymenobacter</taxon>
    </lineage>
</organism>
<feature type="transmembrane region" description="Helical" evidence="2">
    <location>
        <begin position="159"/>
        <end position="176"/>
    </location>
</feature>
<keyword evidence="5" id="KW-1185">Reference proteome</keyword>
<comment type="caution">
    <text evidence="4">The sequence shown here is derived from an EMBL/GenBank/DDBJ whole genome shotgun (WGS) entry which is preliminary data.</text>
</comment>
<gene>
    <name evidence="4" type="ORF">I5L79_12715</name>
</gene>
<feature type="transmembrane region" description="Helical" evidence="2">
    <location>
        <begin position="348"/>
        <end position="371"/>
    </location>
</feature>
<protein>
    <recommendedName>
        <fullName evidence="3">DUF6311 domain-containing protein</fullName>
    </recommendedName>
</protein>
<accession>A0ABS0L366</accession>
<feature type="domain" description="DUF6311" evidence="3">
    <location>
        <begin position="22"/>
        <end position="419"/>
    </location>
</feature>
<proteinExistence type="predicted"/>
<dbReference type="InterPro" id="IPR046278">
    <property type="entry name" value="DUF6311"/>
</dbReference>
<sequence length="750" mass="83841">MRLIRFPVLRRVAAWHVLLLLLAIWLAWEYSPVLLAPDKYMSGSEGDSVKNYYTVIYHALYGKGLHFQGMLHPFGEHVVYADGQPLLSIPLATLRQLGINYTAGQLLGLQNLLLLGCVPATALVLYAVLRRCWLPPWWAAAGALLLTLMAPQFERALAHYALAYAFIIPLLWYLLLRATETRLRWGWLLAYVAAATLAGLLHPYYVPTAALLSGAHALLALIQWRRRGRYALSIVGWLLLATVVPVILFQGWMALTDAVTDRPATPFGFLVYRATFSSVWFPIYEPLATGWRSAFHNEEPLWEGWSYVGLVPGLVLVLSGWRVLRYLVRGHWRLILRPALPPALQRGIWAGVLVLLFASGMPFVFGLEHWLNYLPPLRQFRSIGRFAWVFYYIWGAYAVFYLYQLTRYLRQHRVGALAVAPLVLLGGGWLLEGYTFSHLRANRIVLSPIGESFTSPRGNYPDLLSWAHRRPEQFQAILPLPLYLVGGEGIGLEGTRVSEWESMRASLATGLPLHAAMLSRTSRHQMLSEMQLLGAPWLPRELISALPSAKPLLVLVTGAPEHLRPAEQQLLARARHLLTVQGVQLYELPVAAMAAEPARQAVLTRPRPAGPHLRPRWPGRRSPLGDGVITGTGLTVLYRGPFPPPDSAGLEVSAWLRLTDALPVLQVRELNAAGQPGPTHDAFLNQLMDLYQGWGRAAVRFRLAPDTRQVEIVATQDSLAATSLLLRPASTPVVDTLGRQVLYNNYPLHE</sequence>
<evidence type="ECO:0000256" key="2">
    <source>
        <dbReference type="SAM" id="Phobius"/>
    </source>
</evidence>
<feature type="transmembrane region" description="Helical" evidence="2">
    <location>
        <begin position="267"/>
        <end position="284"/>
    </location>
</feature>
<dbReference type="Proteomes" id="UP000601099">
    <property type="component" value="Unassembled WGS sequence"/>
</dbReference>
<feature type="region of interest" description="Disordered" evidence="1">
    <location>
        <begin position="605"/>
        <end position="624"/>
    </location>
</feature>
<feature type="transmembrane region" description="Helical" evidence="2">
    <location>
        <begin position="136"/>
        <end position="153"/>
    </location>
</feature>
<evidence type="ECO:0000256" key="1">
    <source>
        <dbReference type="SAM" id="MobiDB-lite"/>
    </source>
</evidence>
<feature type="transmembrane region" description="Helical" evidence="2">
    <location>
        <begin position="12"/>
        <end position="28"/>
    </location>
</feature>
<dbReference type="Pfam" id="PF19830">
    <property type="entry name" value="DUF6311"/>
    <property type="match status" value="1"/>
</dbReference>
<name>A0ABS0L366_9BACT</name>
<evidence type="ECO:0000313" key="4">
    <source>
        <dbReference type="EMBL" id="MBG8554415.1"/>
    </source>
</evidence>
<dbReference type="RefSeq" id="WP_196955438.1">
    <property type="nucleotide sequence ID" value="NZ_JADWYK010000007.1"/>
</dbReference>